<protein>
    <submittedName>
        <fullName evidence="6">N-alpha-acetyl-L-2,4-diaminobutyrate deacetylase</fullName>
    </submittedName>
</protein>
<proteinExistence type="predicted"/>
<dbReference type="PIRSF" id="PIRSF039012">
    <property type="entry name" value="ASP"/>
    <property type="match status" value="1"/>
</dbReference>
<reference evidence="6 7" key="1">
    <citation type="submission" date="2018-05" db="EMBL/GenBank/DDBJ databases">
        <title>Genomic Encyclopedia of Type Strains, Phase IV (KMG-IV): sequencing the most valuable type-strain genomes for metagenomic binning, comparative biology and taxonomic classification.</title>
        <authorList>
            <person name="Goeker M."/>
        </authorList>
    </citation>
    <scope>NUCLEOTIDE SEQUENCE [LARGE SCALE GENOMIC DNA]</scope>
    <source>
        <strain evidence="6 7">DSM 6462</strain>
    </source>
</reference>
<evidence type="ECO:0000256" key="3">
    <source>
        <dbReference type="ARBA" id="ARBA00022801"/>
    </source>
</evidence>
<evidence type="ECO:0000313" key="6">
    <source>
        <dbReference type="EMBL" id="PXW49991.1"/>
    </source>
</evidence>
<dbReference type="EMBL" id="QJJK01000035">
    <property type="protein sequence ID" value="PXW49991.1"/>
    <property type="molecule type" value="Genomic_DNA"/>
</dbReference>
<dbReference type="OrthoDB" id="9782876at2"/>
<dbReference type="InterPro" id="IPR055438">
    <property type="entry name" value="AstE_AspA_cat"/>
</dbReference>
<evidence type="ECO:0000256" key="2">
    <source>
        <dbReference type="ARBA" id="ARBA00022723"/>
    </source>
</evidence>
<dbReference type="Proteomes" id="UP000248021">
    <property type="component" value="Unassembled WGS sequence"/>
</dbReference>
<dbReference type="InterPro" id="IPR053138">
    <property type="entry name" value="N-alpha-Ac-DABA_deacetylase"/>
</dbReference>
<dbReference type="CDD" id="cd06252">
    <property type="entry name" value="M14_ASTE_ASPA-like"/>
    <property type="match status" value="1"/>
</dbReference>
<evidence type="ECO:0000256" key="1">
    <source>
        <dbReference type="ARBA" id="ARBA00001947"/>
    </source>
</evidence>
<dbReference type="RefSeq" id="WP_110378707.1">
    <property type="nucleotide sequence ID" value="NZ_JAHBRY010000001.1"/>
</dbReference>
<accession>A0A2V3TRM1</accession>
<evidence type="ECO:0000313" key="7">
    <source>
        <dbReference type="Proteomes" id="UP000248021"/>
    </source>
</evidence>
<keyword evidence="2" id="KW-0479">Metal-binding</keyword>
<dbReference type="PANTHER" id="PTHR37326:SF1">
    <property type="entry name" value="BLL3975 PROTEIN"/>
    <property type="match status" value="1"/>
</dbReference>
<sequence length="350" mass="37101">MSRVVECSIDLGRGGHQVGHIRLPADSSTGGDDTLVPIASIANGPGPTVLVSGGNHGNEYEGQLAALRLIRDIAPAQVSGRIIVVPVISTAASRLATRLWPTGENFNRSFPGNPDGPQIERLAYFFSSVLFPAADVVVDMHSAGTTGWITPCSHMCVPKDPAQRKSMVEAMEAWNSDFHFLYTSHGNYLPNEAERQGKIVVTTELGGTTRIPVAVQDLAWSGLTNVLRHVGALEGKVETRQSLGLPPATLVDCRFDDGHVGDVGSGLHDAIVAPASGLFEVLIDPGNPVVEGQPVGRIWSPDDPTLPPVDVKSPMTGYLMGLKTLPPVEKGQSLALIGRPINREVLLAEG</sequence>
<gene>
    <name evidence="6" type="ORF">C7450_1358</name>
</gene>
<dbReference type="Pfam" id="PF24827">
    <property type="entry name" value="AstE_AspA_cat"/>
    <property type="match status" value="1"/>
</dbReference>
<keyword evidence="3" id="KW-0378">Hydrolase</keyword>
<dbReference type="AlphaFoldDB" id="A0A2V3TRM1"/>
<keyword evidence="7" id="KW-1185">Reference proteome</keyword>
<dbReference type="PANTHER" id="PTHR37326">
    <property type="entry name" value="BLL3975 PROTEIN"/>
    <property type="match status" value="1"/>
</dbReference>
<dbReference type="GO" id="GO:0016788">
    <property type="term" value="F:hydrolase activity, acting on ester bonds"/>
    <property type="evidence" value="ECO:0007669"/>
    <property type="project" value="InterPro"/>
</dbReference>
<dbReference type="SUPFAM" id="SSF53187">
    <property type="entry name" value="Zn-dependent exopeptidases"/>
    <property type="match status" value="1"/>
</dbReference>
<comment type="cofactor">
    <cofactor evidence="1">
        <name>Zn(2+)</name>
        <dbReference type="ChEBI" id="CHEBI:29105"/>
    </cofactor>
</comment>
<organism evidence="6 7">
    <name type="scientific">Chelatococcus asaccharovorans</name>
    <dbReference type="NCBI Taxonomy" id="28210"/>
    <lineage>
        <taxon>Bacteria</taxon>
        <taxon>Pseudomonadati</taxon>
        <taxon>Pseudomonadota</taxon>
        <taxon>Alphaproteobacteria</taxon>
        <taxon>Hyphomicrobiales</taxon>
        <taxon>Chelatococcaceae</taxon>
        <taxon>Chelatococcus</taxon>
    </lineage>
</organism>
<comment type="caution">
    <text evidence="6">The sequence shown here is derived from an EMBL/GenBank/DDBJ whole genome shotgun (WGS) entry which is preliminary data.</text>
</comment>
<dbReference type="GO" id="GO:0016811">
    <property type="term" value="F:hydrolase activity, acting on carbon-nitrogen (but not peptide) bonds, in linear amides"/>
    <property type="evidence" value="ECO:0007669"/>
    <property type="project" value="InterPro"/>
</dbReference>
<dbReference type="GO" id="GO:0046872">
    <property type="term" value="F:metal ion binding"/>
    <property type="evidence" value="ECO:0007669"/>
    <property type="project" value="UniProtKB-KW"/>
</dbReference>
<keyword evidence="4" id="KW-0862">Zinc</keyword>
<feature type="domain" description="Succinylglutamate desuccinylase/Aspartoacylase catalytic" evidence="5">
    <location>
        <begin position="45"/>
        <end position="229"/>
    </location>
</feature>
<evidence type="ECO:0000259" key="5">
    <source>
        <dbReference type="Pfam" id="PF24827"/>
    </source>
</evidence>
<dbReference type="InterPro" id="IPR043795">
    <property type="entry name" value="N-alpha-Ac-DABA-like"/>
</dbReference>
<dbReference type="Gene3D" id="3.40.630.10">
    <property type="entry name" value="Zn peptidases"/>
    <property type="match status" value="1"/>
</dbReference>
<name>A0A2V3TRM1_9HYPH</name>
<evidence type="ECO:0000256" key="4">
    <source>
        <dbReference type="ARBA" id="ARBA00022833"/>
    </source>
</evidence>